<organism evidence="1 2">
    <name type="scientific">Microbacterium azadirachtae</name>
    <dbReference type="NCBI Taxonomy" id="582680"/>
    <lineage>
        <taxon>Bacteria</taxon>
        <taxon>Bacillati</taxon>
        <taxon>Actinomycetota</taxon>
        <taxon>Actinomycetes</taxon>
        <taxon>Micrococcales</taxon>
        <taxon>Microbacteriaceae</taxon>
        <taxon>Microbacterium</taxon>
    </lineage>
</organism>
<evidence type="ECO:0000313" key="1">
    <source>
        <dbReference type="EMBL" id="KJL32253.1"/>
    </source>
</evidence>
<dbReference type="PATRIC" id="fig|582680.6.peg.2794"/>
<comment type="caution">
    <text evidence="1">The sequence shown here is derived from an EMBL/GenBank/DDBJ whole genome shotgun (WGS) entry which is preliminary data.</text>
</comment>
<dbReference type="AlphaFoldDB" id="A0A0F0LGJ9"/>
<accession>A0A0F0LGJ9</accession>
<reference evidence="1 2" key="1">
    <citation type="submission" date="2015-02" db="EMBL/GenBank/DDBJ databases">
        <title>Draft genome sequences of ten Microbacterium spp. with emphasis on heavy metal contaminated environments.</title>
        <authorList>
            <person name="Corretto E."/>
        </authorList>
    </citation>
    <scope>NUCLEOTIDE SEQUENCE [LARGE SCALE GENOMIC DNA]</scope>
    <source>
        <strain evidence="1 2">ARN176</strain>
    </source>
</reference>
<proteinExistence type="predicted"/>
<dbReference type="EMBL" id="JYIX01000037">
    <property type="protein sequence ID" value="KJL32253.1"/>
    <property type="molecule type" value="Genomic_DNA"/>
</dbReference>
<keyword evidence="2" id="KW-1185">Reference proteome</keyword>
<dbReference type="RefSeq" id="WP_052680270.1">
    <property type="nucleotide sequence ID" value="NZ_JYIX01000037.1"/>
</dbReference>
<protein>
    <submittedName>
        <fullName evidence="1">Uncharacterized protein</fullName>
    </submittedName>
</protein>
<sequence>MTEMFPPELQRIIDRFAPGWPPVLEVAAGWHPLVVELDQTLALIAPAYMVQQVKSKFGSLSFHASPSEDAYEYDEEFHEAIRAAEWRSIETCEVCGAPAKQYVIRLWVKTLCDRHLWEASDADPGPP</sequence>
<name>A0A0F0LGJ9_9MICO</name>
<dbReference type="STRING" id="582680.RS86_02725"/>
<gene>
    <name evidence="1" type="ORF">RS86_02725</name>
</gene>
<dbReference type="Proteomes" id="UP000033740">
    <property type="component" value="Unassembled WGS sequence"/>
</dbReference>
<evidence type="ECO:0000313" key="2">
    <source>
        <dbReference type="Proteomes" id="UP000033740"/>
    </source>
</evidence>